<feature type="domain" description="SLH" evidence="2">
    <location>
        <begin position="633"/>
        <end position="697"/>
    </location>
</feature>
<dbReference type="OrthoDB" id="9804511at2"/>
<feature type="chain" id="PRO_5003426580" description="SLH domain-containing protein" evidence="1">
    <location>
        <begin position="35"/>
        <end position="825"/>
    </location>
</feature>
<keyword evidence="4" id="KW-1185">Reference proteome</keyword>
<dbReference type="InterPro" id="IPR001119">
    <property type="entry name" value="SLH_dom"/>
</dbReference>
<dbReference type="EMBL" id="ADLS01000034">
    <property type="protein sequence ID" value="EGX68347.1"/>
    <property type="molecule type" value="Genomic_DNA"/>
</dbReference>
<dbReference type="RefSeq" id="WP_009142220.1">
    <property type="nucleotide sequence ID" value="NZ_JH126476.1"/>
</dbReference>
<name>G1WLI5_9ACTN</name>
<dbReference type="Pfam" id="PF00395">
    <property type="entry name" value="SLH"/>
    <property type="match status" value="3"/>
</dbReference>
<reference evidence="3 4" key="1">
    <citation type="submission" date="2011-06" db="EMBL/GenBank/DDBJ databases">
        <title>The Genome Sequence of Collinsella tanakaei YIT 12063.</title>
        <authorList>
            <consortium name="The Broad Institute Genome Sequencing Platform"/>
            <person name="Earl A."/>
            <person name="Ward D."/>
            <person name="Feldgarden M."/>
            <person name="Gevers D."/>
            <person name="Morotomi M."/>
            <person name="Young S.K."/>
            <person name="Zeng Q."/>
            <person name="Gargeya S."/>
            <person name="Fitzgerald M."/>
            <person name="Haas B."/>
            <person name="Abouelleil A."/>
            <person name="Alvarado L."/>
            <person name="Arachchi H.M."/>
            <person name="Berlin A."/>
            <person name="Brown A."/>
            <person name="Chapman S.B."/>
            <person name="Chen Z."/>
            <person name="Dunbar C."/>
            <person name="Freedman E."/>
            <person name="Gearin G."/>
            <person name="Gellesch M."/>
            <person name="Goldberg J."/>
            <person name="Griggs A."/>
            <person name="Gujja S."/>
            <person name="Heiman D."/>
            <person name="Howarth C."/>
            <person name="Larson L."/>
            <person name="Lui A."/>
            <person name="MacDonald P.J.P."/>
            <person name="Mehta T."/>
            <person name="Montmayeur A."/>
            <person name="Murphy C."/>
            <person name="Neiman D."/>
            <person name="Pearson M."/>
            <person name="Priest M."/>
            <person name="Roberts A."/>
            <person name="Saif S."/>
            <person name="Shea T."/>
            <person name="Shenoy N."/>
            <person name="Sisk P."/>
            <person name="Stolte C."/>
            <person name="Sykes S."/>
            <person name="Wortman J."/>
            <person name="Nusbaum C."/>
            <person name="Birren B."/>
        </authorList>
    </citation>
    <scope>NUCLEOTIDE SEQUENCE [LARGE SCALE GENOMIC DNA]</scope>
    <source>
        <strain evidence="3 4">YIT 12063</strain>
    </source>
</reference>
<dbReference type="AlphaFoldDB" id="G1WLI5"/>
<dbReference type="Proteomes" id="UP000004830">
    <property type="component" value="Unassembled WGS sequence"/>
</dbReference>
<organism evidence="3 4">
    <name type="scientific">Collinsella tanakaei YIT 12063</name>
    <dbReference type="NCBI Taxonomy" id="742742"/>
    <lineage>
        <taxon>Bacteria</taxon>
        <taxon>Bacillati</taxon>
        <taxon>Actinomycetota</taxon>
        <taxon>Coriobacteriia</taxon>
        <taxon>Coriobacteriales</taxon>
        <taxon>Coriobacteriaceae</taxon>
        <taxon>Collinsella</taxon>
    </lineage>
</organism>
<dbReference type="GeneID" id="62759868"/>
<dbReference type="HOGENOM" id="CLU_335164_0_0_11"/>
<dbReference type="PROSITE" id="PS51272">
    <property type="entry name" value="SLH"/>
    <property type="match status" value="2"/>
</dbReference>
<sequence>MTACVNKKSKRVAAVVTASLVGALSIGAPAVALATGSGDIDMLVAGDLEDIAAGKITAYTNQDDKAADSTEFKVGTEAQYIKPTEVTTKTGQVIDVQKAESEGRVKVCYYKVTATSQSNPGDKDSDGNWLQYIADRSTITSAGTYYVGVGDQNAKAANELCLLKFTIVNKSLEGATVVGKTVDDTELVYNGSDYSFGNGDLHIALNGSLVESSNISRVDVYKSGATTTKKAHDAGKYVARVYGANTYAGSVVEIPFEIKQLDLSEAKIVLDQPTVGLKTVNLPTALSKVNDSAAVNDKLDFSFVSSNVGSAPQNGVKGTFTYKVSVKNEKDTNIVNSANVEVVRYDKDATFKYDGKVIAAGGTEDLTEGSYDSTKVFDPAKVTVTDGKASIDFDIAYAKKQSDGTYVGVSDASKPGEYEATVTAKSSDCTYGGSVTIKFKVNATKIAVKDIFVTYDGKVTGDQLDVVYNGSDFLSQLKVSATDENGKEVPAGELVLEAKEGTKAVDKVVDAGTYSVTVKAKDGSMYVVGTGSDSFKIVVSPIKLTKAVLHGTVGDYKDGKLISEFLPYTGSVLTPSWTFEDKDGAVEVPESAWKVSYGKEVKKKGEYTATFSRTVGTKNYDFTGLTKKFTVAEAKSFADVQNTDWFVGAVFQAKENGYVNGVKGTKLFNPTANITRADAVCILYNMAGGKKVEDMTKAEKLAWTSKVTFTDVNVEEYYGVAMGWADSLDIANGSNGKFRPTETITREEFAALLSNYAKATGDYEAVDADEVLGSATDYTAWAKDVVAWAKANGIMGNNGAAINGTGVITRAEVAAMAVNYQPEAL</sequence>
<keyword evidence="1" id="KW-0732">Signal</keyword>
<protein>
    <recommendedName>
        <fullName evidence="2">SLH domain-containing protein</fullName>
    </recommendedName>
</protein>
<proteinExistence type="predicted"/>
<dbReference type="STRING" id="742742.HMPREF9452_02198"/>
<gene>
    <name evidence="3" type="ORF">HMPREF9452_02198</name>
</gene>
<evidence type="ECO:0000313" key="3">
    <source>
        <dbReference type="EMBL" id="EGX68347.1"/>
    </source>
</evidence>
<dbReference type="eggNOG" id="COG5263">
    <property type="taxonomic scope" value="Bacteria"/>
</dbReference>
<evidence type="ECO:0000256" key="1">
    <source>
        <dbReference type="SAM" id="SignalP"/>
    </source>
</evidence>
<feature type="signal peptide" evidence="1">
    <location>
        <begin position="1"/>
        <end position="34"/>
    </location>
</feature>
<evidence type="ECO:0000259" key="2">
    <source>
        <dbReference type="PROSITE" id="PS51272"/>
    </source>
</evidence>
<dbReference type="PATRIC" id="fig|742742.3.peg.2180"/>
<evidence type="ECO:0000313" key="4">
    <source>
        <dbReference type="Proteomes" id="UP000004830"/>
    </source>
</evidence>
<accession>G1WLI5</accession>
<comment type="caution">
    <text evidence="3">The sequence shown here is derived from an EMBL/GenBank/DDBJ whole genome shotgun (WGS) entry which is preliminary data.</text>
</comment>
<feature type="domain" description="SLH" evidence="2">
    <location>
        <begin position="705"/>
        <end position="767"/>
    </location>
</feature>